<reference evidence="2" key="1">
    <citation type="submission" date="2020-05" db="EMBL/GenBank/DDBJ databases">
        <title>WGS assembly of Panicum virgatum.</title>
        <authorList>
            <person name="Lovell J.T."/>
            <person name="Jenkins J."/>
            <person name="Shu S."/>
            <person name="Juenger T.E."/>
            <person name="Schmutz J."/>
        </authorList>
    </citation>
    <scope>NUCLEOTIDE SEQUENCE</scope>
    <source>
        <strain evidence="2">AP13</strain>
    </source>
</reference>
<name>A0A8T0W1L0_PANVG</name>
<sequence>MATTPARAHNPRPARLDARPSFPNYPTEPRRASRRTAAHLPSSGLRARSRRPECCAPPLHRPEASDPKAARLPQTPASPRLLCAWALAAAAVNRAILGVRLPPPSHATAAGSAAAITRPSCGLGHRCAVTRTGTGLQPPPPPLAVTL</sequence>
<evidence type="ECO:0000256" key="1">
    <source>
        <dbReference type="SAM" id="MobiDB-lite"/>
    </source>
</evidence>
<organism evidence="2 3">
    <name type="scientific">Panicum virgatum</name>
    <name type="common">Blackwell switchgrass</name>
    <dbReference type="NCBI Taxonomy" id="38727"/>
    <lineage>
        <taxon>Eukaryota</taxon>
        <taxon>Viridiplantae</taxon>
        <taxon>Streptophyta</taxon>
        <taxon>Embryophyta</taxon>
        <taxon>Tracheophyta</taxon>
        <taxon>Spermatophyta</taxon>
        <taxon>Magnoliopsida</taxon>
        <taxon>Liliopsida</taxon>
        <taxon>Poales</taxon>
        <taxon>Poaceae</taxon>
        <taxon>PACMAD clade</taxon>
        <taxon>Panicoideae</taxon>
        <taxon>Panicodae</taxon>
        <taxon>Paniceae</taxon>
        <taxon>Panicinae</taxon>
        <taxon>Panicum</taxon>
        <taxon>Panicum sect. Hiantes</taxon>
    </lineage>
</organism>
<feature type="region of interest" description="Disordered" evidence="1">
    <location>
        <begin position="1"/>
        <end position="74"/>
    </location>
</feature>
<dbReference type="Proteomes" id="UP000823388">
    <property type="component" value="Chromosome 2K"/>
</dbReference>
<feature type="compositionally biased region" description="Basic and acidic residues" evidence="1">
    <location>
        <begin position="60"/>
        <end position="69"/>
    </location>
</feature>
<proteinExistence type="predicted"/>
<evidence type="ECO:0000313" key="2">
    <source>
        <dbReference type="EMBL" id="KAG2641288.1"/>
    </source>
</evidence>
<evidence type="ECO:0000313" key="3">
    <source>
        <dbReference type="Proteomes" id="UP000823388"/>
    </source>
</evidence>
<dbReference type="AlphaFoldDB" id="A0A8T0W1L0"/>
<dbReference type="EMBL" id="CM029039">
    <property type="protein sequence ID" value="KAG2641288.1"/>
    <property type="molecule type" value="Genomic_DNA"/>
</dbReference>
<comment type="caution">
    <text evidence="2">The sequence shown here is derived from an EMBL/GenBank/DDBJ whole genome shotgun (WGS) entry which is preliminary data.</text>
</comment>
<gene>
    <name evidence="2" type="ORF">PVAP13_2KG170500</name>
</gene>
<keyword evidence="3" id="KW-1185">Reference proteome</keyword>
<protein>
    <submittedName>
        <fullName evidence="2">Uncharacterized protein</fullName>
    </submittedName>
</protein>
<accession>A0A8T0W1L0</accession>